<proteinExistence type="predicted"/>
<dbReference type="EMBL" id="BLAB01000001">
    <property type="protein sequence ID" value="GER94392.1"/>
    <property type="molecule type" value="Genomic_DNA"/>
</dbReference>
<organism evidence="9">
    <name type="scientific">hot springs metagenome</name>
    <dbReference type="NCBI Taxonomy" id="433727"/>
    <lineage>
        <taxon>unclassified sequences</taxon>
        <taxon>metagenomes</taxon>
        <taxon>ecological metagenomes</taxon>
    </lineage>
</organism>
<accession>A0A5J4L554</accession>
<keyword evidence="1" id="KW-0597">Phosphoprotein</keyword>
<evidence type="ECO:0000259" key="7">
    <source>
        <dbReference type="PROSITE" id="PS50112"/>
    </source>
</evidence>
<dbReference type="Pfam" id="PF00512">
    <property type="entry name" value="HisKA"/>
    <property type="match status" value="1"/>
</dbReference>
<dbReference type="Gene3D" id="1.10.287.130">
    <property type="match status" value="1"/>
</dbReference>
<protein>
    <recommendedName>
        <fullName evidence="10">PAS domain-containing sensor histidine kinase</fullName>
    </recommendedName>
</protein>
<evidence type="ECO:0000313" key="9">
    <source>
        <dbReference type="EMBL" id="GER94392.1"/>
    </source>
</evidence>
<dbReference type="InterPro" id="IPR035965">
    <property type="entry name" value="PAS-like_dom_sf"/>
</dbReference>
<dbReference type="PROSITE" id="PS50112">
    <property type="entry name" value="PAS"/>
    <property type="match status" value="1"/>
</dbReference>
<dbReference type="Pfam" id="PF13426">
    <property type="entry name" value="PAS_9"/>
    <property type="match status" value="1"/>
</dbReference>
<keyword evidence="5" id="KW-0067">ATP-binding</keyword>
<evidence type="ECO:0000256" key="6">
    <source>
        <dbReference type="ARBA" id="ARBA00023012"/>
    </source>
</evidence>
<dbReference type="SUPFAM" id="SSF47384">
    <property type="entry name" value="Homodimeric domain of signal transducing histidine kinase"/>
    <property type="match status" value="1"/>
</dbReference>
<keyword evidence="2" id="KW-0808">Transferase</keyword>
<evidence type="ECO:0000256" key="1">
    <source>
        <dbReference type="ARBA" id="ARBA00022553"/>
    </source>
</evidence>
<dbReference type="SUPFAM" id="SSF55785">
    <property type="entry name" value="PYP-like sensor domain (PAS domain)"/>
    <property type="match status" value="1"/>
</dbReference>
<dbReference type="CDD" id="cd00082">
    <property type="entry name" value="HisKA"/>
    <property type="match status" value="1"/>
</dbReference>
<evidence type="ECO:0008006" key="10">
    <source>
        <dbReference type="Google" id="ProtNLM"/>
    </source>
</evidence>
<dbReference type="PROSITE" id="PS50113">
    <property type="entry name" value="PAC"/>
    <property type="match status" value="1"/>
</dbReference>
<dbReference type="InterPro" id="IPR000700">
    <property type="entry name" value="PAS-assoc_C"/>
</dbReference>
<reference evidence="9" key="1">
    <citation type="submission" date="2019-10" db="EMBL/GenBank/DDBJ databases">
        <title>Metagenomic sequencing of thiosulfate-disproportionating enrichment culture.</title>
        <authorList>
            <person name="Umezawa K."/>
            <person name="Kojima H."/>
            <person name="Fukui M."/>
        </authorList>
    </citation>
    <scope>NUCLEOTIDE SEQUENCE</scope>
    <source>
        <strain evidence="9">45J</strain>
    </source>
</reference>
<feature type="domain" description="PAS" evidence="7">
    <location>
        <begin position="33"/>
        <end position="89"/>
    </location>
</feature>
<dbReference type="PANTHER" id="PTHR43065:SF10">
    <property type="entry name" value="PEROXIDE STRESS-ACTIVATED HISTIDINE KINASE MAK3"/>
    <property type="match status" value="1"/>
</dbReference>
<dbReference type="GO" id="GO:0000155">
    <property type="term" value="F:phosphorelay sensor kinase activity"/>
    <property type="evidence" value="ECO:0007669"/>
    <property type="project" value="InterPro"/>
</dbReference>
<evidence type="ECO:0000256" key="4">
    <source>
        <dbReference type="ARBA" id="ARBA00022777"/>
    </source>
</evidence>
<dbReference type="InterPro" id="IPR000014">
    <property type="entry name" value="PAS"/>
</dbReference>
<feature type="domain" description="PAC" evidence="8">
    <location>
        <begin position="112"/>
        <end position="165"/>
    </location>
</feature>
<dbReference type="InterPro" id="IPR036097">
    <property type="entry name" value="HisK_dim/P_sf"/>
</dbReference>
<dbReference type="Gene3D" id="3.30.450.20">
    <property type="entry name" value="PAS domain"/>
    <property type="match status" value="1"/>
</dbReference>
<keyword evidence="4" id="KW-0418">Kinase</keyword>
<evidence type="ECO:0000256" key="3">
    <source>
        <dbReference type="ARBA" id="ARBA00022741"/>
    </source>
</evidence>
<dbReference type="NCBIfam" id="TIGR00229">
    <property type="entry name" value="sensory_box"/>
    <property type="match status" value="1"/>
</dbReference>
<evidence type="ECO:0000259" key="8">
    <source>
        <dbReference type="PROSITE" id="PS50113"/>
    </source>
</evidence>
<evidence type="ECO:0000256" key="2">
    <source>
        <dbReference type="ARBA" id="ARBA00022679"/>
    </source>
</evidence>
<dbReference type="InterPro" id="IPR003661">
    <property type="entry name" value="HisK_dim/P_dom"/>
</dbReference>
<gene>
    <name evidence="9" type="ORF">A45J_2153</name>
</gene>
<sequence>MALSIAIIFIFVVSIFLSVLKEKNRKLRRLISENDYLHKIIDSANEGIYVTDVRRKFIIWNEASQRISGYSKEDVMGRYCFDNILDHTDENGKNLCHDHCLLVKSMNDRKSYGPEVLYLKHRNGYKIPVEIMTGPIFDMEGNVIGGVETFRDITERLEKERLTVEKKQLEAVIALAGAAAHELRQPLQAIIALLSLMRNDLPDNSAIKGYLDDIEKSCYRINNIIKKMGTITDYKIRDYAGNIKILDIDKSSDILP</sequence>
<dbReference type="CDD" id="cd00130">
    <property type="entry name" value="PAS"/>
    <property type="match status" value="1"/>
</dbReference>
<comment type="caution">
    <text evidence="9">The sequence shown here is derived from an EMBL/GenBank/DDBJ whole genome shotgun (WGS) entry which is preliminary data.</text>
</comment>
<dbReference type="SMART" id="SM00091">
    <property type="entry name" value="PAS"/>
    <property type="match status" value="1"/>
</dbReference>
<keyword evidence="6" id="KW-0902">Two-component regulatory system</keyword>
<dbReference type="PANTHER" id="PTHR43065">
    <property type="entry name" value="SENSOR HISTIDINE KINASE"/>
    <property type="match status" value="1"/>
</dbReference>
<dbReference type="SMART" id="SM00388">
    <property type="entry name" value="HisKA"/>
    <property type="match status" value="1"/>
</dbReference>
<dbReference type="AlphaFoldDB" id="A0A5J4L554"/>
<dbReference type="GO" id="GO:0005524">
    <property type="term" value="F:ATP binding"/>
    <property type="evidence" value="ECO:0007669"/>
    <property type="project" value="UniProtKB-KW"/>
</dbReference>
<keyword evidence="3" id="KW-0547">Nucleotide-binding</keyword>
<evidence type="ECO:0000256" key="5">
    <source>
        <dbReference type="ARBA" id="ARBA00022840"/>
    </source>
</evidence>
<name>A0A5J4L554_9ZZZZ</name>